<comment type="caution">
    <text evidence="1">The sequence shown here is derived from an EMBL/GenBank/DDBJ whole genome shotgun (WGS) entry which is preliminary data.</text>
</comment>
<protein>
    <submittedName>
        <fullName evidence="1">Uncharacterized protein</fullName>
    </submittedName>
</protein>
<reference evidence="1 2" key="1">
    <citation type="journal article" date="2018" name="Evol. Lett.">
        <title>Horizontal gene cluster transfer increased hallucinogenic mushroom diversity.</title>
        <authorList>
            <person name="Reynolds H.T."/>
            <person name="Vijayakumar V."/>
            <person name="Gluck-Thaler E."/>
            <person name="Korotkin H.B."/>
            <person name="Matheny P.B."/>
            <person name="Slot J.C."/>
        </authorList>
    </citation>
    <scope>NUCLEOTIDE SEQUENCE [LARGE SCALE GENOMIC DNA]</scope>
    <source>
        <strain evidence="1 2">2629</strain>
    </source>
</reference>
<sequence length="195" mass="22333">MSVQSTLSPIAPQLPVVHYPVHFVNVGWLGWFKEDSPLLYILQTALTTAEVYLKREEEVWNSFTELMDSLAGAFAALDDAMQSSQVQAGQSRSNEDKVRLGKIIYSVYEYLHDMTNWFVDPTPRLEFYHLVQTYQDFVEELSDNFSLGFEGAPTSVDMQYNLQQNGWHGDRTQVEHEAAVRDLAAFMRAARIDED</sequence>
<evidence type="ECO:0000313" key="2">
    <source>
        <dbReference type="Proteomes" id="UP000284842"/>
    </source>
</evidence>
<dbReference type="Proteomes" id="UP000284842">
    <property type="component" value="Unassembled WGS sequence"/>
</dbReference>
<dbReference type="EMBL" id="NHTK01005887">
    <property type="protein sequence ID" value="PPQ72065.1"/>
    <property type="molecule type" value="Genomic_DNA"/>
</dbReference>
<gene>
    <name evidence="1" type="ORF">CVT24_008293</name>
</gene>
<name>A0A409W0N7_9AGAR</name>
<keyword evidence="2" id="KW-1185">Reference proteome</keyword>
<dbReference type="AlphaFoldDB" id="A0A409W0N7"/>
<proteinExistence type="predicted"/>
<dbReference type="InParanoid" id="A0A409W0N7"/>
<organism evidence="1 2">
    <name type="scientific">Panaeolus cyanescens</name>
    <dbReference type="NCBI Taxonomy" id="181874"/>
    <lineage>
        <taxon>Eukaryota</taxon>
        <taxon>Fungi</taxon>
        <taxon>Dikarya</taxon>
        <taxon>Basidiomycota</taxon>
        <taxon>Agaricomycotina</taxon>
        <taxon>Agaricomycetes</taxon>
        <taxon>Agaricomycetidae</taxon>
        <taxon>Agaricales</taxon>
        <taxon>Agaricineae</taxon>
        <taxon>Galeropsidaceae</taxon>
        <taxon>Panaeolus</taxon>
    </lineage>
</organism>
<accession>A0A409W0N7</accession>
<evidence type="ECO:0000313" key="1">
    <source>
        <dbReference type="EMBL" id="PPQ72065.1"/>
    </source>
</evidence>